<dbReference type="Gene3D" id="3.40.50.410">
    <property type="entry name" value="von Willebrand factor, type A domain"/>
    <property type="match status" value="1"/>
</dbReference>
<gene>
    <name evidence="1" type="ORF">F0U60_09970</name>
</gene>
<protein>
    <recommendedName>
        <fullName evidence="3">Type IV fimbrial biogenesis protein PilY1</fullName>
    </recommendedName>
</protein>
<dbReference type="Proteomes" id="UP001611383">
    <property type="component" value="Chromosome"/>
</dbReference>
<keyword evidence="2" id="KW-1185">Reference proteome</keyword>
<dbReference type="RefSeq" id="WP_395817117.1">
    <property type="nucleotide sequence ID" value="NZ_CP043494.1"/>
</dbReference>
<evidence type="ECO:0008006" key="3">
    <source>
        <dbReference type="Google" id="ProtNLM"/>
    </source>
</evidence>
<organism evidence="1 2">
    <name type="scientific">Archangium minus</name>
    <dbReference type="NCBI Taxonomy" id="83450"/>
    <lineage>
        <taxon>Bacteria</taxon>
        <taxon>Pseudomonadati</taxon>
        <taxon>Myxococcota</taxon>
        <taxon>Myxococcia</taxon>
        <taxon>Myxococcales</taxon>
        <taxon>Cystobacterineae</taxon>
        <taxon>Archangiaceae</taxon>
        <taxon>Archangium</taxon>
    </lineage>
</organism>
<proteinExistence type="predicted"/>
<name>A0ABY9WPK8_9BACT</name>
<accession>A0ABY9WPK8</accession>
<evidence type="ECO:0000313" key="2">
    <source>
        <dbReference type="Proteomes" id="UP001611383"/>
    </source>
</evidence>
<dbReference type="EMBL" id="CP043494">
    <property type="protein sequence ID" value="WNG44400.1"/>
    <property type="molecule type" value="Genomic_DNA"/>
</dbReference>
<reference evidence="1 2" key="1">
    <citation type="submission" date="2019-08" db="EMBL/GenBank/DDBJ databases">
        <title>Archangium and Cystobacter genomes.</title>
        <authorList>
            <person name="Chen I.-C.K."/>
            <person name="Wielgoss S."/>
        </authorList>
    </citation>
    <scope>NUCLEOTIDE SEQUENCE [LARGE SCALE GENOMIC DNA]</scope>
    <source>
        <strain evidence="1 2">Cbm 6</strain>
    </source>
</reference>
<evidence type="ECO:0000313" key="1">
    <source>
        <dbReference type="EMBL" id="WNG44400.1"/>
    </source>
</evidence>
<sequence length="1721" mass="185851">MMRINFDTMRHALRRPFIRRVGLAAGVVVAGGVGLLAVESRSGAVPLPDKAACCSSAVAVGDTMISPAVGGDKDFFEVPASPPSAMFLLGSNESMQDFPVYLPEAFTPGFEPPPTASTKPGDRGGEGTAGLALNTGCDDPALVAAMNWFDKDSADPGKNGSVIYDNDADLASQFFDPNKFYFTRGRRISFWVEEGPGTLSSDFETMTTYGDALSACYGSVGWDTADYPYGSVDAQIMTDCRRCLATKGWWRGPIVTAKTSPTQAGPPRDFDEPPLPPEAFRKWIVSGRVLNVRPPKFVVARKVLKDVINMAPNVRMGVATFGKDHGWFDPPEVLAGLRPTCDKSFPTINETALNRPLLMQAVNKTEFRNNERSIGEALFGLGGYFSSQISDKKWENWFKQPLSPGYFGWPGCCNGGTYDNPYTGQPGATYAAGADEWVKAPYNDPATGYRRPGQPWEIDPLNELPSPDKRSVCFGCQVSSVIVLTDGAPKYDNSVPITKMMELLVTKGVRHPAPDSSLVKFNPADPEHNPDVGGVNYCDHFEKAPGVKYTKEDCDYTDWNWPTGLGVGNKNFMDDVAFFLANMDLRDDMPGMQSVRTYTIGYGDNSAMLQSIAKAGKGNFYRANNATELREAIIDALGDLKELSTSFAAANISGVQAGGIQSSVYVPRFIPRRDRPYEGHLYRFFYYSEFAQGCTAGGAGDLNEDGDCDDSFYVDKPAGFSGAPGTVPAISSFTKDNIVQENTEGIWVKVNTASPVEGGKLEGGSAAKPFWDLGETIGKRKAALKCDPNNPLKEDGGRCIFTLVDRDNDGKFTAEDNPPVEFHEDNLAQLKSYMLAAGDSFCGTLYAKQKKAWAGTAAQQDDCLLQLVRYVRGLDVFDADGDSIRDEELPCADNAKPEDTKSCKLADIFHSTPVVVDPPVEPFVCDNALAGQCVSTLYNRVGFIEVPQPTPMEPAANYMAGNYGAYSEYMSELGGRDRIALVGSNGGMIHAVHVGSVTGRSKENKFDDIHDIGTGQELWAFIPPDLMPKLGLMVSGHEYFVDGTAMVRDIWADGAPSGTLLDPKRDGVKQSEEFRSIAVITERGGGQRFTALDVTDPYLMLKALKDPGNKSLRPFRWMFPNACDHASVSMGQSWSNFAPRPPPIGPVRLKANASSSSKDAERGWEERWVVAINGGYSPDLTRGRGVYLVDAWSGAKLWSAEAQPGIKTTAYDQVLNQMMPVVASPALVDIGKGDSVQIDVDGFFDTLVVGDMGGQMWTFRLHVPGERDATTGEVTNWFGARSLEMAREDGHLNGPYSAWKKAPFFQIASTVLQPDTGWLRAFVGTGDRQHLRTTPGTDCSADDLLACLRLKCNVEAKFVGELNGRKRTNTIKYVGGVLQSNVDAWANTPGSACSGGSRMELTQLTISCPTAAYGSAVYPPTLPADGKPREFSTMSYCAQSGATWSCDHLPLNLAEHSDLKLSDAEKAEVALNRYFGFQAYGSGNRTFSDAAGAVKFDGMRLTDTAGFKCSDGSSCSLVDVTIPNAYYKTLPADESGVAQRYITPADLKKLPGAGPGTPGWFVRYDNSLLERTAEGSTVLAGVVFWPTFSPSAGTGAAACTLSGLGDMSYSWQADAITGLPDQAASFQVYDTDPSTGRRILTGYIQSKARPTGGPPGAGMPVVTLAKDGSKRYEVAMSSPGSAPITEAAKTMTNAAPDIYWLEVPRNLHECRHENAEACAQP</sequence>
<dbReference type="InterPro" id="IPR036465">
    <property type="entry name" value="vWFA_dom_sf"/>
</dbReference>